<keyword evidence="7" id="KW-0496">Mitochondrion</keyword>
<feature type="compositionally biased region" description="Basic and acidic residues" evidence="11">
    <location>
        <begin position="114"/>
        <end position="124"/>
    </location>
</feature>
<evidence type="ECO:0000313" key="13">
    <source>
        <dbReference type="Proteomes" id="UP001530315"/>
    </source>
</evidence>
<evidence type="ECO:0000256" key="4">
    <source>
        <dbReference type="ARBA" id="ARBA00022692"/>
    </source>
</evidence>
<proteinExistence type="inferred from homology"/>
<feature type="repeat" description="Solcar" evidence="9">
    <location>
        <begin position="214"/>
        <end position="299"/>
    </location>
</feature>
<keyword evidence="5" id="KW-0677">Repeat</keyword>
<dbReference type="Pfam" id="PF00153">
    <property type="entry name" value="Mito_carr"/>
    <property type="match status" value="1"/>
</dbReference>
<reference evidence="12 13" key="1">
    <citation type="submission" date="2024-10" db="EMBL/GenBank/DDBJ databases">
        <title>Updated reference genomes for cyclostephanoid diatoms.</title>
        <authorList>
            <person name="Roberts W.R."/>
            <person name="Alverson A.J."/>
        </authorList>
    </citation>
    <scope>NUCLEOTIDE SEQUENCE [LARGE SCALE GENOMIC DNA]</scope>
    <source>
        <strain evidence="12 13">AJA276-08</strain>
    </source>
</reference>
<evidence type="ECO:0000256" key="5">
    <source>
        <dbReference type="ARBA" id="ARBA00022737"/>
    </source>
</evidence>
<evidence type="ECO:0000313" key="12">
    <source>
        <dbReference type="EMBL" id="KAL3765455.1"/>
    </source>
</evidence>
<evidence type="ECO:0000256" key="8">
    <source>
        <dbReference type="ARBA" id="ARBA00023136"/>
    </source>
</evidence>
<evidence type="ECO:0000256" key="11">
    <source>
        <dbReference type="SAM" id="MobiDB-lite"/>
    </source>
</evidence>
<accession>A0ABD3MN61</accession>
<evidence type="ECO:0008006" key="14">
    <source>
        <dbReference type="Google" id="ProtNLM"/>
    </source>
</evidence>
<dbReference type="GO" id="GO:0031966">
    <property type="term" value="C:mitochondrial membrane"/>
    <property type="evidence" value="ECO:0007669"/>
    <property type="project" value="UniProtKB-SubCell"/>
</dbReference>
<dbReference type="Proteomes" id="UP001530315">
    <property type="component" value="Unassembled WGS sequence"/>
</dbReference>
<keyword evidence="6" id="KW-1133">Transmembrane helix</keyword>
<dbReference type="PROSITE" id="PS50920">
    <property type="entry name" value="SOLCAR"/>
    <property type="match status" value="1"/>
</dbReference>
<dbReference type="SUPFAM" id="SSF103506">
    <property type="entry name" value="Mitochondrial carrier"/>
    <property type="match status" value="1"/>
</dbReference>
<evidence type="ECO:0000256" key="10">
    <source>
        <dbReference type="RuleBase" id="RU000488"/>
    </source>
</evidence>
<dbReference type="PANTHER" id="PTHR45788">
    <property type="entry name" value="SUCCINATE/FUMARATE MITOCHONDRIAL TRANSPORTER-RELATED"/>
    <property type="match status" value="1"/>
</dbReference>
<dbReference type="AlphaFoldDB" id="A0ABD3MN61"/>
<gene>
    <name evidence="12" type="ORF">ACHAW5_008568</name>
</gene>
<dbReference type="InterPro" id="IPR018108">
    <property type="entry name" value="MCP_transmembrane"/>
</dbReference>
<evidence type="ECO:0000256" key="3">
    <source>
        <dbReference type="ARBA" id="ARBA00022448"/>
    </source>
</evidence>
<feature type="region of interest" description="Disordered" evidence="11">
    <location>
        <begin position="104"/>
        <end position="124"/>
    </location>
</feature>
<evidence type="ECO:0000256" key="9">
    <source>
        <dbReference type="PROSITE-ProRule" id="PRU00282"/>
    </source>
</evidence>
<comment type="caution">
    <text evidence="12">The sequence shown here is derived from an EMBL/GenBank/DDBJ whole genome shotgun (WGS) entry which is preliminary data.</text>
</comment>
<keyword evidence="8 9" id="KW-0472">Membrane</keyword>
<organism evidence="12 13">
    <name type="scientific">Stephanodiscus triporus</name>
    <dbReference type="NCBI Taxonomy" id="2934178"/>
    <lineage>
        <taxon>Eukaryota</taxon>
        <taxon>Sar</taxon>
        <taxon>Stramenopiles</taxon>
        <taxon>Ochrophyta</taxon>
        <taxon>Bacillariophyta</taxon>
        <taxon>Coscinodiscophyceae</taxon>
        <taxon>Thalassiosirophycidae</taxon>
        <taxon>Stephanodiscales</taxon>
        <taxon>Stephanodiscaceae</taxon>
        <taxon>Stephanodiscus</taxon>
    </lineage>
</organism>
<dbReference type="InterPro" id="IPR049563">
    <property type="entry name" value="TXTP-like"/>
</dbReference>
<name>A0ABD3MN61_9STRA</name>
<sequence length="306" mass="34026">MSTKLTGLQNAHVGVTVGVIEVLCCQPLNYCKNMRQQGLSWRTSDPRRMYRGLGAASVNMGSCTMIQFAIDGSLKRMALSSSGHDDDDYDDDCDDDYDCYDNHHHGGGRRRRGRREEGEEEERRLSVREEMGIGFAAGATSALAGSPLTLIMIQQQVRGGRTIDTIRRISAPRHVYRGFVGVAMREGLWTCGYLCLPPVVTRTLRESYPGQFDADAKARVPAALIGGLFACYLSHPFDTIKTCMQGDIERRCYGTFTETARKIGENGYTAFYRGASFRYGRMVCAVYLIDSLQGVIGSRLYPNAFK</sequence>
<dbReference type="InterPro" id="IPR023395">
    <property type="entry name" value="MCP_dom_sf"/>
</dbReference>
<comment type="subcellular location">
    <subcellularLocation>
        <location evidence="1">Mitochondrion membrane</location>
        <topology evidence="1">Multi-pass membrane protein</topology>
    </subcellularLocation>
</comment>
<evidence type="ECO:0000256" key="1">
    <source>
        <dbReference type="ARBA" id="ARBA00004225"/>
    </source>
</evidence>
<evidence type="ECO:0000256" key="2">
    <source>
        <dbReference type="ARBA" id="ARBA00006375"/>
    </source>
</evidence>
<keyword evidence="13" id="KW-1185">Reference proteome</keyword>
<keyword evidence="4 9" id="KW-0812">Transmembrane</keyword>
<evidence type="ECO:0000256" key="7">
    <source>
        <dbReference type="ARBA" id="ARBA00023128"/>
    </source>
</evidence>
<evidence type="ECO:0000256" key="6">
    <source>
        <dbReference type="ARBA" id="ARBA00022989"/>
    </source>
</evidence>
<dbReference type="EMBL" id="JALLAZ020001751">
    <property type="protein sequence ID" value="KAL3765455.1"/>
    <property type="molecule type" value="Genomic_DNA"/>
</dbReference>
<comment type="similarity">
    <text evidence="2 10">Belongs to the mitochondrial carrier (TC 2.A.29) family.</text>
</comment>
<keyword evidence="3 10" id="KW-0813">Transport</keyword>
<dbReference type="PANTHER" id="PTHR45788:SF4">
    <property type="entry name" value="TRICARBOXYLATE TRANSPORT PROTEIN, MITOCHONDRIAL"/>
    <property type="match status" value="1"/>
</dbReference>
<dbReference type="Gene3D" id="1.50.40.10">
    <property type="entry name" value="Mitochondrial carrier domain"/>
    <property type="match status" value="1"/>
</dbReference>
<protein>
    <recommendedName>
        <fullName evidence="14">Mitochondrial carrier protein</fullName>
    </recommendedName>
</protein>